<evidence type="ECO:0000313" key="1">
    <source>
        <dbReference type="EMBL" id="KAI4365723.1"/>
    </source>
</evidence>
<evidence type="ECO:0000313" key="2">
    <source>
        <dbReference type="Proteomes" id="UP001057402"/>
    </source>
</evidence>
<comment type="caution">
    <text evidence="1">The sequence shown here is derived from an EMBL/GenBank/DDBJ whole genome shotgun (WGS) entry which is preliminary data.</text>
</comment>
<gene>
    <name evidence="1" type="ORF">MLD38_021687</name>
</gene>
<sequence>MNKLSRLPRLEFSKLEQLLILGGSTLRSPHGCHKQYMANMGSPASLVMSVIINEDEDQTEFQSTDLEEIVGTCRLFILDRAVCAISSKLSAIGAALFYGQKFWSLGVTPTESQIQEIVNWLLEYHSGSTGLSMDSFAEAGYPGALTLADVVCGMASTRITLKDFLFWFRSVSATEVKWGSAENDPKERDDGRLMHPRSSFQAFLKVVKQRSVQWEHVEMDAIHSLQLISMDSLRDSINDDSKSIHCECSFGWQ</sequence>
<accession>A0ACB9QPZ7</accession>
<reference evidence="2" key="1">
    <citation type="journal article" date="2023" name="Front. Plant Sci.">
        <title>Chromosomal-level genome assembly of Melastoma candidum provides insights into trichome evolution.</title>
        <authorList>
            <person name="Zhong Y."/>
            <person name="Wu W."/>
            <person name="Sun C."/>
            <person name="Zou P."/>
            <person name="Liu Y."/>
            <person name="Dai S."/>
            <person name="Zhou R."/>
        </authorList>
    </citation>
    <scope>NUCLEOTIDE SEQUENCE [LARGE SCALE GENOMIC DNA]</scope>
</reference>
<dbReference type="Proteomes" id="UP001057402">
    <property type="component" value="Chromosome 6"/>
</dbReference>
<protein>
    <submittedName>
        <fullName evidence="1">Uncharacterized protein</fullName>
    </submittedName>
</protein>
<keyword evidence="2" id="KW-1185">Reference proteome</keyword>
<dbReference type="EMBL" id="CM042885">
    <property type="protein sequence ID" value="KAI4365723.1"/>
    <property type="molecule type" value="Genomic_DNA"/>
</dbReference>
<name>A0ACB9QPZ7_9MYRT</name>
<organism evidence="1 2">
    <name type="scientific">Melastoma candidum</name>
    <dbReference type="NCBI Taxonomy" id="119954"/>
    <lineage>
        <taxon>Eukaryota</taxon>
        <taxon>Viridiplantae</taxon>
        <taxon>Streptophyta</taxon>
        <taxon>Embryophyta</taxon>
        <taxon>Tracheophyta</taxon>
        <taxon>Spermatophyta</taxon>
        <taxon>Magnoliopsida</taxon>
        <taxon>eudicotyledons</taxon>
        <taxon>Gunneridae</taxon>
        <taxon>Pentapetalae</taxon>
        <taxon>rosids</taxon>
        <taxon>malvids</taxon>
        <taxon>Myrtales</taxon>
        <taxon>Melastomataceae</taxon>
        <taxon>Melastomatoideae</taxon>
        <taxon>Melastomateae</taxon>
        <taxon>Melastoma</taxon>
    </lineage>
</organism>
<proteinExistence type="predicted"/>